<dbReference type="PROSITE" id="PS50931">
    <property type="entry name" value="HTH_LYSR"/>
    <property type="match status" value="1"/>
</dbReference>
<name>A0A7X4H586_9BURK</name>
<dbReference type="PANTHER" id="PTHR30537:SF35">
    <property type="entry name" value="TRANSCRIPTIONAL REGULATORY PROTEIN"/>
    <property type="match status" value="1"/>
</dbReference>
<evidence type="ECO:0000259" key="5">
    <source>
        <dbReference type="PROSITE" id="PS50931"/>
    </source>
</evidence>
<dbReference type="GO" id="GO:0006351">
    <property type="term" value="P:DNA-templated transcription"/>
    <property type="evidence" value="ECO:0007669"/>
    <property type="project" value="TreeGrafter"/>
</dbReference>
<dbReference type="GO" id="GO:0003700">
    <property type="term" value="F:DNA-binding transcription factor activity"/>
    <property type="evidence" value="ECO:0007669"/>
    <property type="project" value="InterPro"/>
</dbReference>
<evidence type="ECO:0000313" key="7">
    <source>
        <dbReference type="Proteomes" id="UP000469734"/>
    </source>
</evidence>
<evidence type="ECO:0000313" key="6">
    <source>
        <dbReference type="EMBL" id="MYM74945.1"/>
    </source>
</evidence>
<evidence type="ECO:0000256" key="2">
    <source>
        <dbReference type="ARBA" id="ARBA00023015"/>
    </source>
</evidence>
<dbReference type="Proteomes" id="UP000469734">
    <property type="component" value="Unassembled WGS sequence"/>
</dbReference>
<dbReference type="InterPro" id="IPR000847">
    <property type="entry name" value="LysR_HTH_N"/>
</dbReference>
<gene>
    <name evidence="6" type="ORF">GTP56_22495</name>
</gene>
<keyword evidence="4" id="KW-0804">Transcription</keyword>
<keyword evidence="2" id="KW-0805">Transcription regulation</keyword>
<dbReference type="FunFam" id="1.10.10.10:FF:000001">
    <property type="entry name" value="LysR family transcriptional regulator"/>
    <property type="match status" value="1"/>
</dbReference>
<reference evidence="6 7" key="1">
    <citation type="submission" date="2019-12" db="EMBL/GenBank/DDBJ databases">
        <title>Novel species isolated from a subtropical stream in China.</title>
        <authorList>
            <person name="Lu H."/>
        </authorList>
    </citation>
    <scope>NUCLEOTIDE SEQUENCE [LARGE SCALE GENOMIC DNA]</scope>
    <source>
        <strain evidence="6 7">FT134W</strain>
    </source>
</reference>
<comment type="similarity">
    <text evidence="1">Belongs to the LysR transcriptional regulatory family.</text>
</comment>
<dbReference type="Gene3D" id="1.10.10.10">
    <property type="entry name" value="Winged helix-like DNA-binding domain superfamily/Winged helix DNA-binding domain"/>
    <property type="match status" value="1"/>
</dbReference>
<dbReference type="GO" id="GO:0043565">
    <property type="term" value="F:sequence-specific DNA binding"/>
    <property type="evidence" value="ECO:0007669"/>
    <property type="project" value="TreeGrafter"/>
</dbReference>
<dbReference type="SUPFAM" id="SSF46785">
    <property type="entry name" value="Winged helix' DNA-binding domain"/>
    <property type="match status" value="1"/>
</dbReference>
<dbReference type="InterPro" id="IPR036388">
    <property type="entry name" value="WH-like_DNA-bd_sf"/>
</dbReference>
<dbReference type="Pfam" id="PF00126">
    <property type="entry name" value="HTH_1"/>
    <property type="match status" value="1"/>
</dbReference>
<evidence type="ECO:0000256" key="1">
    <source>
        <dbReference type="ARBA" id="ARBA00009437"/>
    </source>
</evidence>
<dbReference type="Pfam" id="PF03466">
    <property type="entry name" value="LysR_substrate"/>
    <property type="match status" value="1"/>
</dbReference>
<dbReference type="InterPro" id="IPR036390">
    <property type="entry name" value="WH_DNA-bd_sf"/>
</dbReference>
<proteinExistence type="inferred from homology"/>
<dbReference type="InterPro" id="IPR058163">
    <property type="entry name" value="LysR-type_TF_proteobact-type"/>
</dbReference>
<evidence type="ECO:0000256" key="3">
    <source>
        <dbReference type="ARBA" id="ARBA00023125"/>
    </source>
</evidence>
<dbReference type="PANTHER" id="PTHR30537">
    <property type="entry name" value="HTH-TYPE TRANSCRIPTIONAL REGULATOR"/>
    <property type="match status" value="1"/>
</dbReference>
<feature type="domain" description="HTH lysR-type" evidence="5">
    <location>
        <begin position="1"/>
        <end position="59"/>
    </location>
</feature>
<dbReference type="CDD" id="cd08422">
    <property type="entry name" value="PBP2_CrgA_like"/>
    <property type="match status" value="1"/>
</dbReference>
<dbReference type="FunFam" id="3.40.190.290:FF:000001">
    <property type="entry name" value="Transcriptional regulator, LysR family"/>
    <property type="match status" value="1"/>
</dbReference>
<dbReference type="RefSeq" id="WP_161051754.1">
    <property type="nucleotide sequence ID" value="NZ_WWCR01000030.1"/>
</dbReference>
<sequence>MDRITAARVFVSIAERGSMIAAADALDMSRAMVTRYLAEMEAWAGARLLHRSTRRLSLTDAGDLTLARCRRMLDLADDMAVSAGVDADTPHGLLRITCSQALAQAELLGAVSTFLTRYPRTSVDLQMSNRAVNLIEERIDLALRVTNTLEPNLIARQLGVCESVVCAAPSYLAAHGTPQLPQDLAGHNCLTYTYFGKSLWQFTDADGASLSVPVSGNLSANEDFIVLKATEQGGGIALQPLYSAGPLIREGKLVALLPGYTPLSMGIYGIYTSRQHMSLALRAMLDLLLTWFASGQQSEHWRGLS</sequence>
<comment type="caution">
    <text evidence="6">The sequence shown here is derived from an EMBL/GenBank/DDBJ whole genome shotgun (WGS) entry which is preliminary data.</text>
</comment>
<dbReference type="SUPFAM" id="SSF53850">
    <property type="entry name" value="Periplasmic binding protein-like II"/>
    <property type="match status" value="1"/>
</dbReference>
<dbReference type="Gene3D" id="3.40.190.290">
    <property type="match status" value="1"/>
</dbReference>
<evidence type="ECO:0000256" key="4">
    <source>
        <dbReference type="ARBA" id="ARBA00023163"/>
    </source>
</evidence>
<dbReference type="EMBL" id="WWCR01000030">
    <property type="protein sequence ID" value="MYM74945.1"/>
    <property type="molecule type" value="Genomic_DNA"/>
</dbReference>
<accession>A0A7X4H586</accession>
<keyword evidence="3" id="KW-0238">DNA-binding</keyword>
<dbReference type="InterPro" id="IPR005119">
    <property type="entry name" value="LysR_subst-bd"/>
</dbReference>
<protein>
    <submittedName>
        <fullName evidence="6">LysR family transcriptional regulator</fullName>
    </submittedName>
</protein>
<dbReference type="AlphaFoldDB" id="A0A7X4H586"/>
<organism evidence="6 7">
    <name type="scientific">Duganella margarita</name>
    <dbReference type="NCBI Taxonomy" id="2692170"/>
    <lineage>
        <taxon>Bacteria</taxon>
        <taxon>Pseudomonadati</taxon>
        <taxon>Pseudomonadota</taxon>
        <taxon>Betaproteobacteria</taxon>
        <taxon>Burkholderiales</taxon>
        <taxon>Oxalobacteraceae</taxon>
        <taxon>Telluria group</taxon>
        <taxon>Duganella</taxon>
    </lineage>
</organism>